<evidence type="ECO:0000313" key="1">
    <source>
        <dbReference type="EMBL" id="KAK2195446.1"/>
    </source>
</evidence>
<comment type="caution">
    <text evidence="1">The sequence shown here is derived from an EMBL/GenBank/DDBJ whole genome shotgun (WGS) entry which is preliminary data.</text>
</comment>
<reference evidence="1" key="1">
    <citation type="journal article" date="2023" name="Nat. Microbiol.">
        <title>Babesia duncani multi-omics identifies virulence factors and drug targets.</title>
        <authorList>
            <person name="Singh P."/>
            <person name="Lonardi S."/>
            <person name="Liang Q."/>
            <person name="Vydyam P."/>
            <person name="Khabirova E."/>
            <person name="Fang T."/>
            <person name="Gihaz S."/>
            <person name="Thekkiniath J."/>
            <person name="Munshi M."/>
            <person name="Abel S."/>
            <person name="Ciampossin L."/>
            <person name="Batugedara G."/>
            <person name="Gupta M."/>
            <person name="Lu X.M."/>
            <person name="Lenz T."/>
            <person name="Chakravarty S."/>
            <person name="Cornillot E."/>
            <person name="Hu Y."/>
            <person name="Ma W."/>
            <person name="Gonzalez L.M."/>
            <person name="Sanchez S."/>
            <person name="Estrada K."/>
            <person name="Sanchez-Flores A."/>
            <person name="Montero E."/>
            <person name="Harb O.S."/>
            <person name="Le Roch K.G."/>
            <person name="Mamoun C.B."/>
        </authorList>
    </citation>
    <scope>NUCLEOTIDE SEQUENCE</scope>
    <source>
        <strain evidence="1">WA1</strain>
    </source>
</reference>
<accession>A0AAD9UN55</accession>
<dbReference type="EMBL" id="JALLKP010000004">
    <property type="protein sequence ID" value="KAK2195446.1"/>
    <property type="molecule type" value="Genomic_DNA"/>
</dbReference>
<name>A0AAD9UN55_9APIC</name>
<protein>
    <submittedName>
        <fullName evidence="1">Uncharacterized protein</fullName>
    </submittedName>
</protein>
<proteinExistence type="predicted"/>
<dbReference type="RefSeq" id="XP_067802289.1">
    <property type="nucleotide sequence ID" value="XM_067948138.1"/>
</dbReference>
<dbReference type="AlphaFoldDB" id="A0AAD9UN55"/>
<organism evidence="1 2">
    <name type="scientific">Babesia duncani</name>
    <dbReference type="NCBI Taxonomy" id="323732"/>
    <lineage>
        <taxon>Eukaryota</taxon>
        <taxon>Sar</taxon>
        <taxon>Alveolata</taxon>
        <taxon>Apicomplexa</taxon>
        <taxon>Aconoidasida</taxon>
        <taxon>Piroplasmida</taxon>
        <taxon>Babesiidae</taxon>
        <taxon>Babesia</taxon>
    </lineage>
</organism>
<dbReference type="KEGG" id="bdw:94337419"/>
<evidence type="ECO:0000313" key="2">
    <source>
        <dbReference type="Proteomes" id="UP001214638"/>
    </source>
</evidence>
<gene>
    <name evidence="1" type="ORF">BdWA1_003122</name>
</gene>
<keyword evidence="2" id="KW-1185">Reference proteome</keyword>
<sequence>MGVISITIVFVSPYTSRNHIFDICGLDLCKGLPTLQTMAGGSSKQDKAQQKALEKQKQKIVEDKTFGLKNKKGKSVQKFVSAYSAMFIQVH</sequence>
<dbReference type="GeneID" id="94337419"/>
<dbReference type="Proteomes" id="UP001214638">
    <property type="component" value="Unassembled WGS sequence"/>
</dbReference>